<proteinExistence type="predicted"/>
<evidence type="ECO:0000313" key="1">
    <source>
        <dbReference type="EMBL" id="EHJ59958.1"/>
    </source>
</evidence>
<sequence>MTGNADATTLGDIWRAFANEQIRSGQSVSGKGLFAQMAEIAVAKAKEG</sequence>
<dbReference type="Proteomes" id="UP000004030">
    <property type="component" value="Unassembled WGS sequence"/>
</dbReference>
<gene>
    <name evidence="1" type="ORF">NSU_3034</name>
</gene>
<keyword evidence="2" id="KW-1185">Reference proteome</keyword>
<protein>
    <submittedName>
        <fullName evidence="1">Uncharacterized protein</fullName>
    </submittedName>
</protein>
<comment type="caution">
    <text evidence="1">The sequence shown here is derived from an EMBL/GenBank/DDBJ whole genome shotgun (WGS) entry which is preliminary data.</text>
</comment>
<dbReference type="AlphaFoldDB" id="G6EFB3"/>
<dbReference type="EMBL" id="AGFM01000048">
    <property type="protein sequence ID" value="EHJ59958.1"/>
    <property type="molecule type" value="Genomic_DNA"/>
</dbReference>
<name>G6EFB3_9SPHN</name>
<accession>G6EFB3</accession>
<dbReference type="PATRIC" id="fig|1088721.3.peg.2995"/>
<organism evidence="1 2">
    <name type="scientific">Novosphingobium pentaromativorans US6-1</name>
    <dbReference type="NCBI Taxonomy" id="1088721"/>
    <lineage>
        <taxon>Bacteria</taxon>
        <taxon>Pseudomonadati</taxon>
        <taxon>Pseudomonadota</taxon>
        <taxon>Alphaproteobacteria</taxon>
        <taxon>Sphingomonadales</taxon>
        <taxon>Sphingomonadaceae</taxon>
        <taxon>Novosphingobium</taxon>
    </lineage>
</organism>
<evidence type="ECO:0000313" key="2">
    <source>
        <dbReference type="Proteomes" id="UP000004030"/>
    </source>
</evidence>
<reference evidence="1 2" key="1">
    <citation type="journal article" date="2012" name="J. Bacteriol.">
        <title>Genome sequence of benzo(a)pyrene-degrading bacterium Novosphingobium pentaromativorans US6-1.</title>
        <authorList>
            <person name="Luo Y.R."/>
            <person name="Kang S.G."/>
            <person name="Kim S.J."/>
            <person name="Kim M.R."/>
            <person name="Li N."/>
            <person name="Lee J.H."/>
            <person name="Kwon K.K."/>
        </authorList>
    </citation>
    <scope>NUCLEOTIDE SEQUENCE [LARGE SCALE GENOMIC DNA]</scope>
    <source>
        <strain evidence="1 2">US6-1</strain>
    </source>
</reference>